<accession>A0A940YA58</accession>
<evidence type="ECO:0000259" key="5">
    <source>
        <dbReference type="SMART" id="SM00642"/>
    </source>
</evidence>
<dbReference type="PANTHER" id="PTHR10357:SF215">
    <property type="entry name" value="ALPHA-AMYLASE 1"/>
    <property type="match status" value="1"/>
</dbReference>
<dbReference type="GO" id="GO:0046872">
    <property type="term" value="F:metal ion binding"/>
    <property type="evidence" value="ECO:0007669"/>
    <property type="project" value="UniProtKB-KW"/>
</dbReference>
<dbReference type="Proteomes" id="UP000676246">
    <property type="component" value="Unassembled WGS sequence"/>
</dbReference>
<proteinExistence type="predicted"/>
<dbReference type="EMBL" id="JAGQDD010000004">
    <property type="protein sequence ID" value="MBQ0930473.1"/>
    <property type="molecule type" value="Genomic_DNA"/>
</dbReference>
<protein>
    <recommendedName>
        <fullName evidence="5">Glycosyl hydrolase family 13 catalytic domain-containing protein</fullName>
    </recommendedName>
</protein>
<organism evidence="6 7">
    <name type="scientific">Ideonella alba</name>
    <dbReference type="NCBI Taxonomy" id="2824118"/>
    <lineage>
        <taxon>Bacteria</taxon>
        <taxon>Pseudomonadati</taxon>
        <taxon>Pseudomonadota</taxon>
        <taxon>Betaproteobacteria</taxon>
        <taxon>Burkholderiales</taxon>
        <taxon>Sphaerotilaceae</taxon>
        <taxon>Ideonella</taxon>
    </lineage>
</organism>
<comment type="caution">
    <text evidence="6">The sequence shown here is derived from an EMBL/GenBank/DDBJ whole genome shotgun (WGS) entry which is preliminary data.</text>
</comment>
<dbReference type="SUPFAM" id="SSF49344">
    <property type="entry name" value="CBD9-like"/>
    <property type="match status" value="1"/>
</dbReference>
<comment type="cofactor">
    <cofactor evidence="1">
        <name>Ca(2+)</name>
        <dbReference type="ChEBI" id="CHEBI:29108"/>
    </cofactor>
</comment>
<evidence type="ECO:0000313" key="7">
    <source>
        <dbReference type="Proteomes" id="UP000676246"/>
    </source>
</evidence>
<keyword evidence="7" id="KW-1185">Reference proteome</keyword>
<feature type="signal peptide" evidence="4">
    <location>
        <begin position="1"/>
        <end position="20"/>
    </location>
</feature>
<dbReference type="Gene3D" id="2.60.40.1190">
    <property type="match status" value="1"/>
</dbReference>
<dbReference type="SUPFAM" id="SSF51445">
    <property type="entry name" value="(Trans)glycosidases"/>
    <property type="match status" value="1"/>
</dbReference>
<reference evidence="6 7" key="1">
    <citation type="submission" date="2021-04" db="EMBL/GenBank/DDBJ databases">
        <title>The genome sequence of Ideonella sp. 3Y2.</title>
        <authorList>
            <person name="Liu Y."/>
        </authorList>
    </citation>
    <scope>NUCLEOTIDE SEQUENCE [LARGE SCALE GENOMIC DNA]</scope>
    <source>
        <strain evidence="6 7">3Y2</strain>
    </source>
</reference>
<dbReference type="AlphaFoldDB" id="A0A940YA58"/>
<gene>
    <name evidence="6" type="ORF">KAK03_08220</name>
</gene>
<dbReference type="SUPFAM" id="SSF51011">
    <property type="entry name" value="Glycosyl hydrolase domain"/>
    <property type="match status" value="1"/>
</dbReference>
<dbReference type="Gene3D" id="3.20.20.80">
    <property type="entry name" value="Glycosidases"/>
    <property type="match status" value="1"/>
</dbReference>
<feature type="chain" id="PRO_5037529162" description="Glycosyl hydrolase family 13 catalytic domain-containing protein" evidence="4">
    <location>
        <begin position="21"/>
        <end position="853"/>
    </location>
</feature>
<dbReference type="GO" id="GO:0005975">
    <property type="term" value="P:carbohydrate metabolic process"/>
    <property type="evidence" value="ECO:0007669"/>
    <property type="project" value="InterPro"/>
</dbReference>
<evidence type="ECO:0000256" key="1">
    <source>
        <dbReference type="ARBA" id="ARBA00001913"/>
    </source>
</evidence>
<name>A0A940YA58_9BURK</name>
<sequence>MKLLVWTLLATLGAATPATAAPVDWRDQVLYFVLTDRFDDGNPRNNDQGRGEFRPGSLEHYQGGDFAGLQRRLDYVRGLGATGVWITPPVANQWLDPSGHSAGYHGYWAEHFMKVDPHLGTLADYRALARALHGRGMTLVQDIVVNHTGNYFGYRPAEWRADDPTAGYWPHPDSPPVARPSQWPFSLNDPRRAADRRAGVYHWTPDVSDYADRQQVLNRQMSSLDDLNTENPLVRQALRRSYGYWVREVGVDAFRVDTALYVPPEYFTDFMHARDPQAPGIARVARAAGKPSFFTFGEGFGIDGPGQDTQTRLIESYAGPDKLGGMLNFPLYGALGAVFASGRPPAELGERIQTMMRLHRDPWRLPSFVDNHDVDRFLAGGSEAGLKQALLAIYTLPGIPVIYYGTEQGFTVPRASMFAAGAGSGGRDRFDTHTPVYRLLGELAALRAGDGRVFSRGTPTVLLAQAEGAGAVAWRTDHGGQRALVVMNTAEHELLLDALDTGLPPGTRLRGRFGLHGQPGDLQVDAQGRLSLRLPPRAGMVWRVAGPAASVAARSAALSIDALPDSIQQDSVLLSGCADSAAPFQLVADGRLDRAVTVQPGPDGRWQQRWDAGDWTDPDARHRLVAWRASDGALSAPVTLRLWQPWLPAAEHADPAEDDRGPSGRYRYPLDASFGTTRPGDVRALRAWRAGGALQVEVEMASISRAWNPSQGFDHVAFTLFVELPGQPGGARVMPGQDATLPEGMVWHRRLRVHGWSNALFSPAGADARQEGTPVAPSARVQVDAARRLVRFTLDADALGRPASLQGARLYLSTWDYDGGFRALAPEPLAWSFGGGEPGAPKVMDDTPVLTLR</sequence>
<dbReference type="InterPro" id="IPR019248">
    <property type="entry name" value="Glucodextran_C"/>
</dbReference>
<keyword evidence="2" id="KW-0479">Metal-binding</keyword>
<dbReference type="Pfam" id="PF00128">
    <property type="entry name" value="Alpha-amylase"/>
    <property type="match status" value="1"/>
</dbReference>
<evidence type="ECO:0000256" key="2">
    <source>
        <dbReference type="ARBA" id="ARBA00022723"/>
    </source>
</evidence>
<dbReference type="InterPro" id="IPR006047">
    <property type="entry name" value="GH13_cat_dom"/>
</dbReference>
<dbReference type="InterPro" id="IPR017853">
    <property type="entry name" value="GH"/>
</dbReference>
<dbReference type="PANTHER" id="PTHR10357">
    <property type="entry name" value="ALPHA-AMYLASE FAMILY MEMBER"/>
    <property type="match status" value="1"/>
</dbReference>
<dbReference type="RefSeq" id="WP_210853242.1">
    <property type="nucleotide sequence ID" value="NZ_JAGQDD010000004.1"/>
</dbReference>
<feature type="domain" description="Glycosyl hydrolase family 13 catalytic" evidence="5">
    <location>
        <begin position="32"/>
        <end position="447"/>
    </location>
</feature>
<evidence type="ECO:0000256" key="3">
    <source>
        <dbReference type="ARBA" id="ARBA00022729"/>
    </source>
</evidence>
<evidence type="ECO:0000313" key="6">
    <source>
        <dbReference type="EMBL" id="MBQ0930473.1"/>
    </source>
</evidence>
<dbReference type="SMART" id="SM00642">
    <property type="entry name" value="Aamy"/>
    <property type="match status" value="1"/>
</dbReference>
<dbReference type="Pfam" id="PF09985">
    <property type="entry name" value="Glucodextran_C"/>
    <property type="match status" value="1"/>
</dbReference>
<keyword evidence="3 4" id="KW-0732">Signal</keyword>
<evidence type="ECO:0000256" key="4">
    <source>
        <dbReference type="SAM" id="SignalP"/>
    </source>
</evidence>